<evidence type="ECO:0000313" key="2">
    <source>
        <dbReference type="Proteomes" id="UP001208570"/>
    </source>
</evidence>
<evidence type="ECO:0000313" key="1">
    <source>
        <dbReference type="EMBL" id="KAK2153873.1"/>
    </source>
</evidence>
<accession>A0AAD9JIK2</accession>
<protein>
    <submittedName>
        <fullName evidence="1">Uncharacterized protein</fullName>
    </submittedName>
</protein>
<reference evidence="1" key="1">
    <citation type="journal article" date="2023" name="Mol. Biol. Evol.">
        <title>Third-Generation Sequencing Reveals the Adaptive Role of the Epigenome in Three Deep-Sea Polychaetes.</title>
        <authorList>
            <person name="Perez M."/>
            <person name="Aroh O."/>
            <person name="Sun Y."/>
            <person name="Lan Y."/>
            <person name="Juniper S.K."/>
            <person name="Young C.R."/>
            <person name="Angers B."/>
            <person name="Qian P.Y."/>
        </authorList>
    </citation>
    <scope>NUCLEOTIDE SEQUENCE</scope>
    <source>
        <strain evidence="1">P08H-3</strain>
    </source>
</reference>
<dbReference type="AlphaFoldDB" id="A0AAD9JIK2"/>
<proteinExistence type="predicted"/>
<comment type="caution">
    <text evidence="1">The sequence shown here is derived from an EMBL/GenBank/DDBJ whole genome shotgun (WGS) entry which is preliminary data.</text>
</comment>
<organism evidence="1 2">
    <name type="scientific">Paralvinella palmiformis</name>
    <dbReference type="NCBI Taxonomy" id="53620"/>
    <lineage>
        <taxon>Eukaryota</taxon>
        <taxon>Metazoa</taxon>
        <taxon>Spiralia</taxon>
        <taxon>Lophotrochozoa</taxon>
        <taxon>Annelida</taxon>
        <taxon>Polychaeta</taxon>
        <taxon>Sedentaria</taxon>
        <taxon>Canalipalpata</taxon>
        <taxon>Terebellida</taxon>
        <taxon>Terebelliformia</taxon>
        <taxon>Alvinellidae</taxon>
        <taxon>Paralvinella</taxon>
    </lineage>
</organism>
<gene>
    <name evidence="1" type="ORF">LSH36_282g01033</name>
</gene>
<dbReference type="Proteomes" id="UP001208570">
    <property type="component" value="Unassembled WGS sequence"/>
</dbReference>
<dbReference type="EMBL" id="JAODUP010000282">
    <property type="protein sequence ID" value="KAK2153873.1"/>
    <property type="molecule type" value="Genomic_DNA"/>
</dbReference>
<name>A0AAD9JIK2_9ANNE</name>
<keyword evidence="2" id="KW-1185">Reference proteome</keyword>
<sequence length="89" mass="10502">MSAVRYDIWTSKMANKKLTTAPQLKTLPPTTEAFGEHVHRAHFQVAIWRSALQQDPPNLNPRHFEWSLDDLTSCHFLLMYYLHPLKYYS</sequence>